<sequence>MIKIDLYDCNKRVKFCYSSLDNNGKAAAFCDEDNFCGFKIDGTSDETKTDLTGRKNVPKSEIQQKM</sequence>
<evidence type="ECO:0000313" key="1">
    <source>
        <dbReference type="Proteomes" id="UP000887580"/>
    </source>
</evidence>
<dbReference type="WBParaSite" id="PS1159_v2.g15934.t1">
    <property type="protein sequence ID" value="PS1159_v2.g15934.t1"/>
    <property type="gene ID" value="PS1159_v2.g15934"/>
</dbReference>
<organism evidence="1 2">
    <name type="scientific">Panagrolaimus sp. PS1159</name>
    <dbReference type="NCBI Taxonomy" id="55785"/>
    <lineage>
        <taxon>Eukaryota</taxon>
        <taxon>Metazoa</taxon>
        <taxon>Ecdysozoa</taxon>
        <taxon>Nematoda</taxon>
        <taxon>Chromadorea</taxon>
        <taxon>Rhabditida</taxon>
        <taxon>Tylenchina</taxon>
        <taxon>Panagrolaimomorpha</taxon>
        <taxon>Panagrolaimoidea</taxon>
        <taxon>Panagrolaimidae</taxon>
        <taxon>Panagrolaimus</taxon>
    </lineage>
</organism>
<reference evidence="2" key="1">
    <citation type="submission" date="2022-11" db="UniProtKB">
        <authorList>
            <consortium name="WormBaseParasite"/>
        </authorList>
    </citation>
    <scope>IDENTIFICATION</scope>
</reference>
<name>A0AC35FBJ0_9BILA</name>
<dbReference type="Proteomes" id="UP000887580">
    <property type="component" value="Unplaced"/>
</dbReference>
<protein>
    <submittedName>
        <fullName evidence="2">Uncharacterized protein</fullName>
    </submittedName>
</protein>
<evidence type="ECO:0000313" key="2">
    <source>
        <dbReference type="WBParaSite" id="PS1159_v2.g15934.t1"/>
    </source>
</evidence>
<proteinExistence type="predicted"/>
<accession>A0AC35FBJ0</accession>